<comment type="caution">
    <text evidence="1">The sequence shown here is derived from an EMBL/GenBank/DDBJ whole genome shotgun (WGS) entry which is preliminary data.</text>
</comment>
<organism evidence="1 2">
    <name type="scientific">Dryococelus australis</name>
    <dbReference type="NCBI Taxonomy" id="614101"/>
    <lineage>
        <taxon>Eukaryota</taxon>
        <taxon>Metazoa</taxon>
        <taxon>Ecdysozoa</taxon>
        <taxon>Arthropoda</taxon>
        <taxon>Hexapoda</taxon>
        <taxon>Insecta</taxon>
        <taxon>Pterygota</taxon>
        <taxon>Neoptera</taxon>
        <taxon>Polyneoptera</taxon>
        <taxon>Phasmatodea</taxon>
        <taxon>Verophasmatodea</taxon>
        <taxon>Anareolatae</taxon>
        <taxon>Phasmatidae</taxon>
        <taxon>Eurycanthinae</taxon>
        <taxon>Dryococelus</taxon>
    </lineage>
</organism>
<feature type="non-terminal residue" evidence="1">
    <location>
        <position position="233"/>
    </location>
</feature>
<evidence type="ECO:0000313" key="2">
    <source>
        <dbReference type="Proteomes" id="UP001159363"/>
    </source>
</evidence>
<evidence type="ECO:0000313" key="1">
    <source>
        <dbReference type="EMBL" id="KAJ8885305.1"/>
    </source>
</evidence>
<gene>
    <name evidence="1" type="ORF">PR048_011502</name>
</gene>
<name>A0ABQ9HLY5_9NEOP</name>
<keyword evidence="2" id="KW-1185">Reference proteome</keyword>
<proteinExistence type="predicted"/>
<reference evidence="1 2" key="1">
    <citation type="submission" date="2023-02" db="EMBL/GenBank/DDBJ databases">
        <title>LHISI_Scaffold_Assembly.</title>
        <authorList>
            <person name="Stuart O.P."/>
            <person name="Cleave R."/>
            <person name="Magrath M.J.L."/>
            <person name="Mikheyev A.S."/>
        </authorList>
    </citation>
    <scope>NUCLEOTIDE SEQUENCE [LARGE SCALE GENOMIC DNA]</scope>
    <source>
        <strain evidence="1">Daus_M_001</strain>
        <tissue evidence="1">Leg muscle</tissue>
    </source>
</reference>
<accession>A0ABQ9HLY5</accession>
<sequence>MMSCNVAKIVFLNGNKHLFENAERYFSYSSSFMSGRCKVVSLGMRRLARFAGCEWKGEVGPVCRVRVERGGWPGLLGTSGKGRLARFAGYEWKGEVGPVCWVQAERGGWPGLQGTSGKGRLARFAGNEGKGERPHPVTGCRAARRLDCVTPPLPCWRFRRVRRRRKNVLVRLAGASALCDASRELRKILATHRPAVCYGGRLACVREQIVVRATTGDCGTTASEVFVAGMDER</sequence>
<dbReference type="EMBL" id="JARBHB010000004">
    <property type="protein sequence ID" value="KAJ8885305.1"/>
    <property type="molecule type" value="Genomic_DNA"/>
</dbReference>
<dbReference type="Proteomes" id="UP001159363">
    <property type="component" value="Chromosome X"/>
</dbReference>
<protein>
    <submittedName>
        <fullName evidence="1">Uncharacterized protein</fullName>
    </submittedName>
</protein>